<sequence>MKKICLALLALLLITGCSTGGGKPTLVNQKSNEDAYQTLMEAKLLSETETKDGEETIKMIAYIPETSNSSNYGDNAYSYLNGVMVNVSFNGYYYEDGDYADDVVKEELEYIEETYDLIETVSVSEVTVDDKREEAYFEASQLVENYNYEASGVYKFVYAKELSKDQRFVLRIEIELDECNKNTAQVITELEEYYGIKLGFNQEELQKAVDEFNANPPATKTVSEGGLKYDIPREFDLDYAETDISDDYYAYGLDGDSYDVENNVSVMILSEVKVTLTNEELLDTVKSLLADDESGAFTVTASDITLDGIATARCTIVDSGIKRDGYVVNVDGYLAYVFTDGSETMPQEQLDVVVQLVKSIKSAY</sequence>
<keyword evidence="1" id="KW-0732">Signal</keyword>
<name>A0A1T4KKN6_9FIRM</name>
<dbReference type="EMBL" id="FUWY01000001">
    <property type="protein sequence ID" value="SJZ42964.1"/>
    <property type="molecule type" value="Genomic_DNA"/>
</dbReference>
<gene>
    <name evidence="2" type="ORF">SAMN02745191_0582</name>
</gene>
<evidence type="ECO:0000256" key="1">
    <source>
        <dbReference type="SAM" id="SignalP"/>
    </source>
</evidence>
<evidence type="ECO:0000313" key="3">
    <source>
        <dbReference type="Proteomes" id="UP000243297"/>
    </source>
</evidence>
<dbReference type="PROSITE" id="PS51257">
    <property type="entry name" value="PROKAR_LIPOPROTEIN"/>
    <property type="match status" value="1"/>
</dbReference>
<dbReference type="RefSeq" id="WP_078711011.1">
    <property type="nucleotide sequence ID" value="NZ_FUWY01000001.1"/>
</dbReference>
<protein>
    <submittedName>
        <fullName evidence="2">Uncharacterized protein</fullName>
    </submittedName>
</protein>
<proteinExistence type="predicted"/>
<evidence type="ECO:0000313" key="2">
    <source>
        <dbReference type="EMBL" id="SJZ42964.1"/>
    </source>
</evidence>
<dbReference type="AlphaFoldDB" id="A0A1T4KKN6"/>
<feature type="chain" id="PRO_5039594940" evidence="1">
    <location>
        <begin position="21"/>
        <end position="364"/>
    </location>
</feature>
<feature type="signal peptide" evidence="1">
    <location>
        <begin position="1"/>
        <end position="20"/>
    </location>
</feature>
<dbReference type="STRING" id="118967.SAMN02745191_0582"/>
<dbReference type="Proteomes" id="UP000243297">
    <property type="component" value="Unassembled WGS sequence"/>
</dbReference>
<organism evidence="2 3">
    <name type="scientific">Anaerorhabdus furcosa</name>
    <dbReference type="NCBI Taxonomy" id="118967"/>
    <lineage>
        <taxon>Bacteria</taxon>
        <taxon>Bacillati</taxon>
        <taxon>Bacillota</taxon>
        <taxon>Erysipelotrichia</taxon>
        <taxon>Erysipelotrichales</taxon>
        <taxon>Erysipelotrichaceae</taxon>
        <taxon>Anaerorhabdus</taxon>
    </lineage>
</organism>
<accession>A0A1T4KKN6</accession>
<keyword evidence="3" id="KW-1185">Reference proteome</keyword>
<reference evidence="3" key="1">
    <citation type="submission" date="2017-02" db="EMBL/GenBank/DDBJ databases">
        <authorList>
            <person name="Varghese N."/>
            <person name="Submissions S."/>
        </authorList>
    </citation>
    <scope>NUCLEOTIDE SEQUENCE [LARGE SCALE GENOMIC DNA]</scope>
    <source>
        <strain evidence="3">ATCC 25662</strain>
    </source>
</reference>